<comment type="caution">
    <text evidence="1">The sequence shown here is derived from an EMBL/GenBank/DDBJ whole genome shotgun (WGS) entry which is preliminary data.</text>
</comment>
<proteinExistence type="predicted"/>
<reference evidence="1" key="1">
    <citation type="submission" date="2018-11" db="EMBL/GenBank/DDBJ databases">
        <authorList>
            <person name="Alioto T."/>
            <person name="Alioto T."/>
        </authorList>
    </citation>
    <scope>NUCLEOTIDE SEQUENCE</scope>
</reference>
<gene>
    <name evidence="1" type="ORF">MGAL_10B059557</name>
</gene>
<evidence type="ECO:0000313" key="2">
    <source>
        <dbReference type="Proteomes" id="UP000596742"/>
    </source>
</evidence>
<dbReference type="Proteomes" id="UP000596742">
    <property type="component" value="Unassembled WGS sequence"/>
</dbReference>
<sequence length="183" mass="20890">MDSIYLVIDYNDAKSIDPQVALKTTDIWAARQMFEQLLQTNEDASVLLYECTKDNILNVAIQSEPIFLVNAIEFARKHIVFQGSLKHNYKIARTDVSDFIKYISRRIAGGPPEDVFNKAITVAPYYVNRGDVPGKEVKISETHSKFYKMFTHPRKCGYCRGTGLVDNLYRCPVCDGYGYTKKN</sequence>
<organism evidence="1 2">
    <name type="scientific">Mytilus galloprovincialis</name>
    <name type="common">Mediterranean mussel</name>
    <dbReference type="NCBI Taxonomy" id="29158"/>
    <lineage>
        <taxon>Eukaryota</taxon>
        <taxon>Metazoa</taxon>
        <taxon>Spiralia</taxon>
        <taxon>Lophotrochozoa</taxon>
        <taxon>Mollusca</taxon>
        <taxon>Bivalvia</taxon>
        <taxon>Autobranchia</taxon>
        <taxon>Pteriomorphia</taxon>
        <taxon>Mytilida</taxon>
        <taxon>Mytiloidea</taxon>
        <taxon>Mytilidae</taxon>
        <taxon>Mytilinae</taxon>
        <taxon>Mytilus</taxon>
    </lineage>
</organism>
<evidence type="ECO:0000313" key="1">
    <source>
        <dbReference type="EMBL" id="VDI63575.1"/>
    </source>
</evidence>
<dbReference type="EMBL" id="UYJE01008391">
    <property type="protein sequence ID" value="VDI63575.1"/>
    <property type="molecule type" value="Genomic_DNA"/>
</dbReference>
<name>A0A8B6GGX5_MYTGA</name>
<dbReference type="InterPro" id="IPR036410">
    <property type="entry name" value="HSP_DnaJ_Cys-rich_dom_sf"/>
</dbReference>
<dbReference type="SUPFAM" id="SSF57938">
    <property type="entry name" value="DnaJ/Hsp40 cysteine-rich domain"/>
    <property type="match status" value="1"/>
</dbReference>
<dbReference type="AlphaFoldDB" id="A0A8B6GGX5"/>
<dbReference type="OrthoDB" id="10062894at2759"/>
<keyword evidence="2" id="KW-1185">Reference proteome</keyword>
<accession>A0A8B6GGX5</accession>
<protein>
    <submittedName>
        <fullName evidence="1">Uncharacterized protein</fullName>
    </submittedName>
</protein>